<protein>
    <submittedName>
        <fullName evidence="1">Uncharacterized protein</fullName>
    </submittedName>
</protein>
<keyword evidence="2" id="KW-1185">Reference proteome</keyword>
<sequence length="104" mass="11137">MAGWAPQAQGCVLAAVDGTVLCCDSECWGCMHTVVRCDDTNDEAVWSQSSPASSRRAASQLSNLRQKLRITCPPFLTSSSATIGLMVCGFQQATSSGLFRFSRI</sequence>
<dbReference type="Proteomes" id="UP001218188">
    <property type="component" value="Unassembled WGS sequence"/>
</dbReference>
<proteinExistence type="predicted"/>
<reference evidence="1" key="1">
    <citation type="submission" date="2023-03" db="EMBL/GenBank/DDBJ databases">
        <title>Massive genome expansion in bonnet fungi (Mycena s.s.) driven by repeated elements and novel gene families across ecological guilds.</title>
        <authorList>
            <consortium name="Lawrence Berkeley National Laboratory"/>
            <person name="Harder C.B."/>
            <person name="Miyauchi S."/>
            <person name="Viragh M."/>
            <person name="Kuo A."/>
            <person name="Thoen E."/>
            <person name="Andreopoulos B."/>
            <person name="Lu D."/>
            <person name="Skrede I."/>
            <person name="Drula E."/>
            <person name="Henrissat B."/>
            <person name="Morin E."/>
            <person name="Kohler A."/>
            <person name="Barry K."/>
            <person name="LaButti K."/>
            <person name="Morin E."/>
            <person name="Salamov A."/>
            <person name="Lipzen A."/>
            <person name="Mereny Z."/>
            <person name="Hegedus B."/>
            <person name="Baldrian P."/>
            <person name="Stursova M."/>
            <person name="Weitz H."/>
            <person name="Taylor A."/>
            <person name="Grigoriev I.V."/>
            <person name="Nagy L.G."/>
            <person name="Martin F."/>
            <person name="Kauserud H."/>
        </authorList>
    </citation>
    <scope>NUCLEOTIDE SEQUENCE</scope>
    <source>
        <strain evidence="1">CBHHK200</strain>
    </source>
</reference>
<name>A0AAD6WMM6_9AGAR</name>
<gene>
    <name evidence="1" type="ORF">C8F04DRAFT_1145772</name>
</gene>
<comment type="caution">
    <text evidence="1">The sequence shown here is derived from an EMBL/GenBank/DDBJ whole genome shotgun (WGS) entry which is preliminary data.</text>
</comment>
<evidence type="ECO:0000313" key="2">
    <source>
        <dbReference type="Proteomes" id="UP001218188"/>
    </source>
</evidence>
<organism evidence="1 2">
    <name type="scientific">Mycena alexandri</name>
    <dbReference type="NCBI Taxonomy" id="1745969"/>
    <lineage>
        <taxon>Eukaryota</taxon>
        <taxon>Fungi</taxon>
        <taxon>Dikarya</taxon>
        <taxon>Basidiomycota</taxon>
        <taxon>Agaricomycotina</taxon>
        <taxon>Agaricomycetes</taxon>
        <taxon>Agaricomycetidae</taxon>
        <taxon>Agaricales</taxon>
        <taxon>Marasmiineae</taxon>
        <taxon>Mycenaceae</taxon>
        <taxon>Mycena</taxon>
    </lineage>
</organism>
<accession>A0AAD6WMM6</accession>
<dbReference type="AlphaFoldDB" id="A0AAD6WMM6"/>
<dbReference type="EMBL" id="JARJCM010000277">
    <property type="protein sequence ID" value="KAJ7019988.1"/>
    <property type="molecule type" value="Genomic_DNA"/>
</dbReference>
<evidence type="ECO:0000313" key="1">
    <source>
        <dbReference type="EMBL" id="KAJ7019988.1"/>
    </source>
</evidence>